<comment type="caution">
    <text evidence="1">The sequence shown here is derived from an EMBL/GenBank/DDBJ whole genome shotgun (WGS) entry which is preliminary data.</text>
</comment>
<dbReference type="EMBL" id="CM039177">
    <property type="protein sequence ID" value="KAH9701815.1"/>
    <property type="molecule type" value="Genomic_DNA"/>
</dbReference>
<sequence length="737" mass="81255">MGTGASRNTDGDGSNGDDGKEGILDHAGGQFYVSLKMVNIKLKGDLIPHVYGSVPLVGSWDSSKALAMGRESASMWELSFVVPPNHETLDFKFLLKPKYGNGPCIVEEGPNRLLTGGALQGDSRSALFRLDSDEVLEYRVFIKADRVSPFDLAASWRAYQENLEPSTVRGIPDVSINSVQQTGAENGSSASLELDIEHYVVPAPSTSANSGLVYAANMTETPRSLSRAGVLSNDDSSGSVSHSGISVDRPAPIKDMEVSVPDPSKVYSSSGMVESKSVGTFSPLQKQDSHRGLFVDRGVGSPRLVKSASASTFNIDLKLDTETKNSMPAAAGAVAAAAVADQMLGPKEHRHLAIVLVGLPARGKTFTAAKLTRYLRWLGHDTKHFNVGKYRRLKHGVNQSADFFRADNPEGMEARNEVAALAMEDMISWMHEGGQVGIFDATNSSRKRRNMLMKMAEGNCKLKKLLSCRPDFEAGLQDFKNRLANYEKVYEPVDEGSYIKMIDMVSGHGGQIQKNNLLIQVNNISGYLPGRIVFFLVNTHLTPRPILLTRHGESRDNVRGRIGGDTILSDAGEIYAKKLANFVEKRLKSERAASIWTSTLQRTILTASPIAGFPKIQWRALDEINAGVCDGMTYEEIKKNMPEEYEARKKDKLRYRYPRGESYLDVIQRLEPVIIELERQRAPVVVISHQAVLRALYAYFADRPLKEIPHIETPLHTIIEIQMGVTGVQEKRYKLMD</sequence>
<evidence type="ECO:0000313" key="2">
    <source>
        <dbReference type="Proteomes" id="UP000829398"/>
    </source>
</evidence>
<accession>A0ACB8IY87</accession>
<reference evidence="2" key="1">
    <citation type="journal article" date="2023" name="Hortic. Res.">
        <title>A chromosome-level phased genome enabling allele-level studies in sweet orange: a case study on citrus Huanglongbing tolerance.</title>
        <authorList>
            <person name="Wu B."/>
            <person name="Yu Q."/>
            <person name="Deng Z."/>
            <person name="Duan Y."/>
            <person name="Luo F."/>
            <person name="Gmitter F. Jr."/>
        </authorList>
    </citation>
    <scope>NUCLEOTIDE SEQUENCE [LARGE SCALE GENOMIC DNA]</scope>
    <source>
        <strain evidence="2">cv. Valencia</strain>
    </source>
</reference>
<keyword evidence="2" id="KW-1185">Reference proteome</keyword>
<dbReference type="Proteomes" id="UP000829398">
    <property type="component" value="Chromosome 8"/>
</dbReference>
<proteinExistence type="predicted"/>
<protein>
    <submittedName>
        <fullName evidence="1">6-phosphofructo-2-kinase/fructose-2, 6-bisphosphatase</fullName>
    </submittedName>
</protein>
<name>A0ACB8IY87_CITSI</name>
<evidence type="ECO:0000313" key="1">
    <source>
        <dbReference type="EMBL" id="KAH9701815.1"/>
    </source>
</evidence>
<gene>
    <name evidence="1" type="ORF">KPL71_025128</name>
</gene>
<organism evidence="1 2">
    <name type="scientific">Citrus sinensis</name>
    <name type="common">Sweet orange</name>
    <name type="synonym">Citrus aurantium var. sinensis</name>
    <dbReference type="NCBI Taxonomy" id="2711"/>
    <lineage>
        <taxon>Eukaryota</taxon>
        <taxon>Viridiplantae</taxon>
        <taxon>Streptophyta</taxon>
        <taxon>Embryophyta</taxon>
        <taxon>Tracheophyta</taxon>
        <taxon>Spermatophyta</taxon>
        <taxon>Magnoliopsida</taxon>
        <taxon>eudicotyledons</taxon>
        <taxon>Gunneridae</taxon>
        <taxon>Pentapetalae</taxon>
        <taxon>rosids</taxon>
        <taxon>malvids</taxon>
        <taxon>Sapindales</taxon>
        <taxon>Rutaceae</taxon>
        <taxon>Aurantioideae</taxon>
        <taxon>Citrus</taxon>
    </lineage>
</organism>